<feature type="compositionally biased region" description="Polar residues" evidence="1">
    <location>
        <begin position="40"/>
        <end position="51"/>
    </location>
</feature>
<evidence type="ECO:0000256" key="2">
    <source>
        <dbReference type="SAM" id="SignalP"/>
    </source>
</evidence>
<dbReference type="RefSeq" id="WP_106844987.1">
    <property type="nucleotide sequence ID" value="NZ_CP027792.1"/>
</dbReference>
<protein>
    <submittedName>
        <fullName evidence="3">Uncharacterized protein</fullName>
    </submittedName>
</protein>
<evidence type="ECO:0000313" key="3">
    <source>
        <dbReference type="EMBL" id="AVP56426.1"/>
    </source>
</evidence>
<keyword evidence="2" id="KW-0732">Signal</keyword>
<dbReference type="AlphaFoldDB" id="A0A2P1NHA1"/>
<dbReference type="Proteomes" id="UP000241829">
    <property type="component" value="Chromosome"/>
</dbReference>
<dbReference type="OrthoDB" id="8820388at2"/>
<name>A0A2P1NHA1_9BURK</name>
<dbReference type="KEGG" id="melm:C7H73_01230"/>
<feature type="chain" id="PRO_5015133231" evidence="2">
    <location>
        <begin position="22"/>
        <end position="67"/>
    </location>
</feature>
<feature type="signal peptide" evidence="2">
    <location>
        <begin position="1"/>
        <end position="21"/>
    </location>
</feature>
<organism evidence="3 4">
    <name type="scientific">Pulveribacter suum</name>
    <dbReference type="NCBI Taxonomy" id="2116657"/>
    <lineage>
        <taxon>Bacteria</taxon>
        <taxon>Pseudomonadati</taxon>
        <taxon>Pseudomonadota</taxon>
        <taxon>Betaproteobacteria</taxon>
        <taxon>Burkholderiales</taxon>
        <taxon>Comamonadaceae</taxon>
        <taxon>Pulveribacter</taxon>
    </lineage>
</organism>
<accession>A0A2P1NHA1</accession>
<sequence>MATGRAAAAAARCVLATRALAAALGGCTATSGTAAHQPGTADSQQGDSSGVTVFGTVDLSVGRQRSR</sequence>
<dbReference type="EMBL" id="CP027792">
    <property type="protein sequence ID" value="AVP56426.1"/>
    <property type="molecule type" value="Genomic_DNA"/>
</dbReference>
<evidence type="ECO:0000313" key="4">
    <source>
        <dbReference type="Proteomes" id="UP000241829"/>
    </source>
</evidence>
<feature type="region of interest" description="Disordered" evidence="1">
    <location>
        <begin position="29"/>
        <end position="51"/>
    </location>
</feature>
<evidence type="ECO:0000256" key="1">
    <source>
        <dbReference type="SAM" id="MobiDB-lite"/>
    </source>
</evidence>
<keyword evidence="4" id="KW-1185">Reference proteome</keyword>
<proteinExistence type="predicted"/>
<gene>
    <name evidence="3" type="ORF">C7H73_01230</name>
</gene>
<reference evidence="4" key="1">
    <citation type="submission" date="2018-03" db="EMBL/GenBank/DDBJ databases">
        <title>Genome sequencing of Melaminivora sp. strain SC2-7.</title>
        <authorList>
            <person name="Kim S.-J."/>
            <person name="Heo J."/>
            <person name="Ahn J.-H."/>
            <person name="Kwon S.-W."/>
        </authorList>
    </citation>
    <scope>NUCLEOTIDE SEQUENCE [LARGE SCALE GENOMIC DNA]</scope>
    <source>
        <strain evidence="4">SC2-7</strain>
    </source>
</reference>